<dbReference type="Pfam" id="PF17921">
    <property type="entry name" value="Integrase_H2C2"/>
    <property type="match status" value="1"/>
</dbReference>
<dbReference type="SUPFAM" id="SSF53098">
    <property type="entry name" value="Ribonuclease H-like"/>
    <property type="match status" value="1"/>
</dbReference>
<evidence type="ECO:0000313" key="12">
    <source>
        <dbReference type="Proteomes" id="UP000069940"/>
    </source>
</evidence>
<dbReference type="SUPFAM" id="SSF56672">
    <property type="entry name" value="DNA/RNA polymerases"/>
    <property type="match status" value="1"/>
</dbReference>
<evidence type="ECO:0000256" key="7">
    <source>
        <dbReference type="ARBA" id="ARBA00022918"/>
    </source>
</evidence>
<keyword evidence="12" id="KW-1185">Reference proteome</keyword>
<dbReference type="InterPro" id="IPR036397">
    <property type="entry name" value="RNaseH_sf"/>
</dbReference>
<dbReference type="Gene3D" id="3.30.420.10">
    <property type="entry name" value="Ribonuclease H-like superfamily/Ribonuclease H"/>
    <property type="match status" value="1"/>
</dbReference>
<evidence type="ECO:0000256" key="3">
    <source>
        <dbReference type="ARBA" id="ARBA00022695"/>
    </source>
</evidence>
<dbReference type="InterPro" id="IPR000477">
    <property type="entry name" value="RT_dom"/>
</dbReference>
<dbReference type="Pfam" id="PF00665">
    <property type="entry name" value="rve"/>
    <property type="match status" value="1"/>
</dbReference>
<dbReference type="PANTHER" id="PTHR37984">
    <property type="entry name" value="PROTEIN CBG26694"/>
    <property type="match status" value="1"/>
</dbReference>
<dbReference type="Gene3D" id="3.30.70.270">
    <property type="match status" value="2"/>
</dbReference>
<reference evidence="12" key="1">
    <citation type="journal article" date="2015" name="Proc. Natl. Acad. Sci. U.S.A.">
        <title>Genome sequence of the Asian Tiger mosquito, Aedes albopictus, reveals insights into its biology, genetics, and evolution.</title>
        <authorList>
            <person name="Chen X.G."/>
            <person name="Jiang X."/>
            <person name="Gu J."/>
            <person name="Xu M."/>
            <person name="Wu Y."/>
            <person name="Deng Y."/>
            <person name="Zhang C."/>
            <person name="Bonizzoni M."/>
            <person name="Dermauw W."/>
            <person name="Vontas J."/>
            <person name="Armbruster P."/>
            <person name="Huang X."/>
            <person name="Yang Y."/>
            <person name="Zhang H."/>
            <person name="He W."/>
            <person name="Peng H."/>
            <person name="Liu Y."/>
            <person name="Wu K."/>
            <person name="Chen J."/>
            <person name="Lirakis M."/>
            <person name="Topalis P."/>
            <person name="Van Leeuwen T."/>
            <person name="Hall A.B."/>
            <person name="Jiang X."/>
            <person name="Thorpe C."/>
            <person name="Mueller R.L."/>
            <person name="Sun C."/>
            <person name="Waterhouse R.M."/>
            <person name="Yan G."/>
            <person name="Tu Z.J."/>
            <person name="Fang X."/>
            <person name="James A.A."/>
        </authorList>
    </citation>
    <scope>NUCLEOTIDE SEQUENCE [LARGE SCALE GENOMIC DNA]</scope>
    <source>
        <strain evidence="12">Foshan</strain>
    </source>
</reference>
<dbReference type="PANTHER" id="PTHR37984:SF8">
    <property type="entry name" value="CCHC-TYPE DOMAIN-CONTAINING PROTEIN"/>
    <property type="match status" value="1"/>
</dbReference>
<dbReference type="GeneID" id="134286472"/>
<name>A0ABM1ZS52_AEDAL</name>
<evidence type="ECO:0000313" key="11">
    <source>
        <dbReference type="EnsemblMetazoa" id="AALFPA23_021176.P31250"/>
    </source>
</evidence>
<keyword evidence="6" id="KW-0378">Hydrolase</keyword>
<dbReference type="EnsemblMetazoa" id="AALFPA23_021176.R31250">
    <property type="protein sequence ID" value="AALFPA23_021176.P31250"/>
    <property type="gene ID" value="AALFPA23_021176"/>
</dbReference>
<dbReference type="PROSITE" id="PS50878">
    <property type="entry name" value="RT_POL"/>
    <property type="match status" value="1"/>
</dbReference>
<proteinExistence type="predicted"/>
<dbReference type="InterPro" id="IPR043128">
    <property type="entry name" value="Rev_trsase/Diguanyl_cyclase"/>
</dbReference>
<dbReference type="InterPro" id="IPR043502">
    <property type="entry name" value="DNA/RNA_pol_sf"/>
</dbReference>
<evidence type="ECO:0000256" key="2">
    <source>
        <dbReference type="ARBA" id="ARBA00022679"/>
    </source>
</evidence>
<keyword evidence="4" id="KW-0540">Nuclease</keyword>
<keyword evidence="3" id="KW-0548">Nucleotidyltransferase</keyword>
<dbReference type="CDD" id="cd05481">
    <property type="entry name" value="retropepsin_like_LTR_1"/>
    <property type="match status" value="1"/>
</dbReference>
<evidence type="ECO:0000256" key="1">
    <source>
        <dbReference type="ARBA" id="ARBA00012493"/>
    </source>
</evidence>
<dbReference type="InterPro" id="IPR050951">
    <property type="entry name" value="Retrovirus_Pol_polyprotein"/>
</dbReference>
<dbReference type="CDD" id="cd09274">
    <property type="entry name" value="RNase_HI_RT_Ty3"/>
    <property type="match status" value="1"/>
</dbReference>
<sequence>MRYYFRDKRRSLFHQLADPEAALAAIKDKVIPKRNVIIDRLDFFSAGQSASESIDDFCARLRVLAKVAKLGVLEKELLAYKVVTANKWPQLRTKMLTITDITLEKAVDLCRAEEIAAKRSHELGICTEVNKVVKTKGSKQKSLRCKFCGDMHEFAKGVCPALGKRCHKCKGKNHFEKVCKSGGKLKSRKQRRVKEVKEDNSGSESESDTESELSQEESSEEYEIGKIYDNSNSGGSVMAELNLKFNEAWENILCELDTGANTSLIGYATLAKLSGVREPTLLPSKLRLQSFGGSPINVLGQVKIPCRRLGKKFLLVLQVVDVDHRPLLSARASKELGLVKFCNTVTFINQDPTKQVTESDRLFNIYRVEALKIIERHEELFTGYGKLPGTVKLELDHDVKPSIQPPRRVPIAMRGKLKQELESLEKDGIITKETSHTDWVSNIVVVQRGGKDSAVRICLDPIHLNKALRRPNLQFVTLDEILPELGKTKVFSTMDARKGFWHIELDEQSSKLTTFWTPFGRYRWTRLPFGIAPAPEIFQIKLQEVIEGLDGVECIADDLLVYGVGETIEEALANHNRCLEKLLCRLQCHNVKLNRSKLKLCERSVKFYGHLLTDEGLKPDDSKIEAIREYPRPSNRKEVHRFIGMVTYLGRFIRDLSANLTNLRKLIPETQPWKWTSVEENEFNQVKALVSDIGTLRYYDVNQPITIECDASCIGLGVAVFQQESVIGYASRTLTSTEKNYAQIEKELLAIVFACVRFDQLIVGNPKATVKTDHKPLLAIFKKPLLSAPRRLQHMLLNLQRYNLSVEFVTGKNNVVADALSRAPSLNFEPRDAYRKENIFKIFEAVEDLKLSNYLCVTSSKLDEIMHETKVDPTMQLLIQYVRHGWPDSAEGVPDSVKVYYGHRDEISTQDGLIFCNDRILIPHILRKKLVESCHASHNGVEATLKLARANLFWPGMSVQIKDAVKNCSVCAKFSSSQPNPPMRSHEIPVHPFQLVSMDVFFAQLNGVKGKFLVTVDHFSDFFEVNRLNDLSPESVVAACKQNFCRYGIPQRVVTDNGTNFTSQKMVKFAADWDFELVSSAPHHQQANGKAEAAVKIAKHLMKKADESGSDFWYALLHWRNIPNKIGSSPVARLFSRSTRCGVPTSTDKQT</sequence>
<evidence type="ECO:0000256" key="8">
    <source>
        <dbReference type="SAM" id="MobiDB-lite"/>
    </source>
</evidence>
<dbReference type="EC" id="2.7.7.49" evidence="1"/>
<keyword evidence="2" id="KW-0808">Transferase</keyword>
<dbReference type="InterPro" id="IPR041373">
    <property type="entry name" value="RT_RNaseH"/>
</dbReference>
<feature type="domain" description="Integrase catalytic" evidence="10">
    <location>
        <begin position="988"/>
        <end position="1104"/>
    </location>
</feature>
<dbReference type="RefSeq" id="XP_062704070.1">
    <property type="nucleotide sequence ID" value="XM_062848086.1"/>
</dbReference>
<dbReference type="Gene3D" id="1.10.340.70">
    <property type="match status" value="1"/>
</dbReference>
<evidence type="ECO:0000259" key="9">
    <source>
        <dbReference type="PROSITE" id="PS50878"/>
    </source>
</evidence>
<feature type="domain" description="Reverse transcriptase" evidence="9">
    <location>
        <begin position="427"/>
        <end position="612"/>
    </location>
</feature>
<dbReference type="InterPro" id="IPR041588">
    <property type="entry name" value="Integrase_H2C2"/>
</dbReference>
<evidence type="ECO:0000259" key="10">
    <source>
        <dbReference type="PROSITE" id="PS50994"/>
    </source>
</evidence>
<dbReference type="InterPro" id="IPR001584">
    <property type="entry name" value="Integrase_cat-core"/>
</dbReference>
<dbReference type="CDD" id="cd01647">
    <property type="entry name" value="RT_LTR"/>
    <property type="match status" value="1"/>
</dbReference>
<feature type="compositionally biased region" description="Acidic residues" evidence="8">
    <location>
        <begin position="205"/>
        <end position="221"/>
    </location>
</feature>
<evidence type="ECO:0000256" key="5">
    <source>
        <dbReference type="ARBA" id="ARBA00022759"/>
    </source>
</evidence>
<reference evidence="11" key="2">
    <citation type="submission" date="2025-05" db="UniProtKB">
        <authorList>
            <consortium name="EnsemblMetazoa"/>
        </authorList>
    </citation>
    <scope>IDENTIFICATION</scope>
    <source>
        <strain evidence="11">Foshan</strain>
    </source>
</reference>
<keyword evidence="7" id="KW-0695">RNA-directed DNA polymerase</keyword>
<dbReference type="InterPro" id="IPR012337">
    <property type="entry name" value="RNaseH-like_sf"/>
</dbReference>
<protein>
    <recommendedName>
        <fullName evidence="1">RNA-directed DNA polymerase</fullName>
        <ecNumber evidence="1">2.7.7.49</ecNumber>
    </recommendedName>
</protein>
<evidence type="ECO:0000256" key="4">
    <source>
        <dbReference type="ARBA" id="ARBA00022722"/>
    </source>
</evidence>
<dbReference type="Pfam" id="PF00078">
    <property type="entry name" value="RVT_1"/>
    <property type="match status" value="1"/>
</dbReference>
<evidence type="ECO:0000256" key="6">
    <source>
        <dbReference type="ARBA" id="ARBA00022801"/>
    </source>
</evidence>
<keyword evidence="5" id="KW-0255">Endonuclease</keyword>
<accession>A0ABM1ZS52</accession>
<organism evidence="11 12">
    <name type="scientific">Aedes albopictus</name>
    <name type="common">Asian tiger mosquito</name>
    <name type="synonym">Stegomyia albopicta</name>
    <dbReference type="NCBI Taxonomy" id="7160"/>
    <lineage>
        <taxon>Eukaryota</taxon>
        <taxon>Metazoa</taxon>
        <taxon>Ecdysozoa</taxon>
        <taxon>Arthropoda</taxon>
        <taxon>Hexapoda</taxon>
        <taxon>Insecta</taxon>
        <taxon>Pterygota</taxon>
        <taxon>Neoptera</taxon>
        <taxon>Endopterygota</taxon>
        <taxon>Diptera</taxon>
        <taxon>Nematocera</taxon>
        <taxon>Culicoidea</taxon>
        <taxon>Culicidae</taxon>
        <taxon>Culicinae</taxon>
        <taxon>Aedini</taxon>
        <taxon>Aedes</taxon>
        <taxon>Stegomyia</taxon>
    </lineage>
</organism>
<dbReference type="PROSITE" id="PS50994">
    <property type="entry name" value="INTEGRASE"/>
    <property type="match status" value="1"/>
</dbReference>
<feature type="region of interest" description="Disordered" evidence="8">
    <location>
        <begin position="190"/>
        <end position="221"/>
    </location>
</feature>
<dbReference type="Proteomes" id="UP000069940">
    <property type="component" value="Unassembled WGS sequence"/>
</dbReference>
<dbReference type="Pfam" id="PF17917">
    <property type="entry name" value="RT_RNaseH"/>
    <property type="match status" value="1"/>
</dbReference>
<dbReference type="Gene3D" id="3.10.10.10">
    <property type="entry name" value="HIV Type 1 Reverse Transcriptase, subunit A, domain 1"/>
    <property type="match status" value="1"/>
</dbReference>